<gene>
    <name evidence="3" type="ORF">EV700_0600</name>
</gene>
<organism evidence="3 4">
    <name type="scientific">Fluviicoccus keumensis</name>
    <dbReference type="NCBI Taxonomy" id="1435465"/>
    <lineage>
        <taxon>Bacteria</taxon>
        <taxon>Pseudomonadati</taxon>
        <taxon>Pseudomonadota</taxon>
        <taxon>Gammaproteobacteria</taxon>
        <taxon>Moraxellales</taxon>
        <taxon>Moraxellaceae</taxon>
        <taxon>Fluviicoccus</taxon>
    </lineage>
</organism>
<dbReference type="SUPFAM" id="SSF48452">
    <property type="entry name" value="TPR-like"/>
    <property type="match status" value="3"/>
</dbReference>
<dbReference type="Gene3D" id="1.25.40.10">
    <property type="entry name" value="Tetratricopeptide repeat domain"/>
    <property type="match status" value="2"/>
</dbReference>
<feature type="signal peptide" evidence="1">
    <location>
        <begin position="1"/>
        <end position="18"/>
    </location>
</feature>
<feature type="domain" description="PelB C-terminal" evidence="2">
    <location>
        <begin position="627"/>
        <end position="934"/>
    </location>
</feature>
<dbReference type="RefSeq" id="WP_130410857.1">
    <property type="nucleotide sequence ID" value="NZ_SHKX01000010.1"/>
</dbReference>
<evidence type="ECO:0000256" key="1">
    <source>
        <dbReference type="SAM" id="SignalP"/>
    </source>
</evidence>
<dbReference type="EMBL" id="SHKX01000010">
    <property type="protein sequence ID" value="RZU47633.1"/>
    <property type="molecule type" value="Genomic_DNA"/>
</dbReference>
<dbReference type="AlphaFoldDB" id="A0A4Q7ZCA9"/>
<feature type="chain" id="PRO_5020612837" evidence="1">
    <location>
        <begin position="19"/>
        <end position="935"/>
    </location>
</feature>
<accession>A0A4Q7ZCA9</accession>
<evidence type="ECO:0000313" key="4">
    <source>
        <dbReference type="Proteomes" id="UP000292423"/>
    </source>
</evidence>
<comment type="caution">
    <text evidence="3">The sequence shown here is derived from an EMBL/GenBank/DDBJ whole genome shotgun (WGS) entry which is preliminary data.</text>
</comment>
<sequence>MKSCRAILLLGLCGPALAAAPLEEQAGIPQTPFENTRYTLGFEVYVAGGKLPAAWQVARKAVAERPSDPVWLKRYAQVSEWVGQPAEALAAWLKLARLGGSEESWSAVGRLAPMLLDDEALLAYRQRLAGQRPGDRDTLLRLIETYERLGRPEAGLAFLKTLENRQAGSVVLEAEATLAERSGQDEAAIAALSRLLARTPTNEGWLLRRASLQYRRGQLAEARAGLAAVEPRMPVAATGYWQTYADLSRLLNDGETARRAYQVLVAQGKDGESDLWNYASLLQDSDPLAAAGMQERLYRRFGRDNGAINALSLWQSEHAWTAIDGFLDGLSAVESARLSANPAFLEQRARYYWLRGRLADARRDYRQGLQLSPASVRLTQGLAGVLLAQDDAPALRQLLVSRDTLARRSEALWPAWIAGWQRLRQPATALPYQLAWQQRHPEDALAALALADTLQAVNQPEAAERLRRLILARAGGYLDAESPERRQQLQDALLALNLPRMLPDRAWRQLTARRRAAPDTFSRDLMLGWLLNHEATDSAMALAAETSAAQPLPGWADLGFALTAGDRGAMDALLNQRVEELPVYDRLEAAERLQRNRLATDLAFRTLEDEAPDDDELHHRFTRLGAANGRRLDVQSRRGRQSGLDLSGVALGGNMPLDDRNRLVFAIDDERASRRDQGLWGTEPAARREWSVGLNRQTPRSRWHFGLHGLDGVAANNGFRVSQDYTMDRTLALDWLLDRHGGSRDSLAMHLAGMDNRAVAGLRWTPDGRLSVNARLEQHRYQAQTGEGLGRGRVMAIDTGFRLFAAQPDQVLKLQLGVGQFSDDANTVSPLTAALIPAGTVIDSRFFMPADYRQWALAWAFGQLPEDRLARGWRSFGEIGFNRSDNSGNGYRLELGLHGPVLGGDSLQLQFRADRSGLNQGNDTRELRLDYRIFY</sequence>
<evidence type="ECO:0000259" key="2">
    <source>
        <dbReference type="Pfam" id="PF24604"/>
    </source>
</evidence>
<dbReference type="Pfam" id="PF24604">
    <property type="entry name" value="B-barrel_PelB_C"/>
    <property type="match status" value="1"/>
</dbReference>
<dbReference type="InterPro" id="IPR057306">
    <property type="entry name" value="B-barrel_PelB_C"/>
</dbReference>
<name>A0A4Q7ZCA9_9GAMM</name>
<dbReference type="InterPro" id="IPR011990">
    <property type="entry name" value="TPR-like_helical_dom_sf"/>
</dbReference>
<reference evidence="3 4" key="1">
    <citation type="submission" date="2019-02" db="EMBL/GenBank/DDBJ databases">
        <title>Genomic Encyclopedia of Type Strains, Phase IV (KMG-IV): sequencing the most valuable type-strain genomes for metagenomic binning, comparative biology and taxonomic classification.</title>
        <authorList>
            <person name="Goeker M."/>
        </authorList>
    </citation>
    <scope>NUCLEOTIDE SEQUENCE [LARGE SCALE GENOMIC DNA]</scope>
    <source>
        <strain evidence="3 4">DSM 105135</strain>
    </source>
</reference>
<keyword evidence="4" id="KW-1185">Reference proteome</keyword>
<dbReference type="Proteomes" id="UP000292423">
    <property type="component" value="Unassembled WGS sequence"/>
</dbReference>
<keyword evidence="1" id="KW-0732">Signal</keyword>
<protein>
    <submittedName>
        <fullName evidence="3">Tetratricopeptide repeat protein</fullName>
    </submittedName>
</protein>
<evidence type="ECO:0000313" key="3">
    <source>
        <dbReference type="EMBL" id="RZU47633.1"/>
    </source>
</evidence>
<proteinExistence type="predicted"/>
<dbReference type="OrthoDB" id="8565469at2"/>
<dbReference type="Pfam" id="PF13429">
    <property type="entry name" value="TPR_15"/>
    <property type="match status" value="1"/>
</dbReference>